<dbReference type="PROSITE" id="PS50894">
    <property type="entry name" value="HPT"/>
    <property type="match status" value="1"/>
</dbReference>
<dbReference type="Pfam" id="PF01627">
    <property type="entry name" value="Hpt"/>
    <property type="match status" value="1"/>
</dbReference>
<comment type="domain">
    <text evidence="4">Histidine-containing phosphotransfer domain (HPt) contains an active histidine that mediates the phosphotransfer.</text>
</comment>
<organism evidence="6 7">
    <name type="scientific">Cinnamomum micranthum f. kanehirae</name>
    <dbReference type="NCBI Taxonomy" id="337451"/>
    <lineage>
        <taxon>Eukaryota</taxon>
        <taxon>Viridiplantae</taxon>
        <taxon>Streptophyta</taxon>
        <taxon>Embryophyta</taxon>
        <taxon>Tracheophyta</taxon>
        <taxon>Spermatophyta</taxon>
        <taxon>Magnoliopsida</taxon>
        <taxon>Magnoliidae</taxon>
        <taxon>Laurales</taxon>
        <taxon>Lauraceae</taxon>
        <taxon>Cinnamomum</taxon>
    </lineage>
</organism>
<feature type="domain" description="HPt" evidence="5">
    <location>
        <begin position="40"/>
        <end position="135"/>
    </location>
</feature>
<protein>
    <recommendedName>
        <fullName evidence="4">Histidine-containing phosphotransfer protein</fullName>
    </recommendedName>
</protein>
<proteinExistence type="predicted"/>
<dbReference type="Proteomes" id="UP000283530">
    <property type="component" value="Unassembled WGS sequence"/>
</dbReference>
<reference evidence="6 7" key="1">
    <citation type="journal article" date="2019" name="Nat. Plants">
        <title>Stout camphor tree genome fills gaps in understanding of flowering plant genome evolution.</title>
        <authorList>
            <person name="Chaw S.M."/>
            <person name="Liu Y.C."/>
            <person name="Wu Y.W."/>
            <person name="Wang H.Y."/>
            <person name="Lin C.I."/>
            <person name="Wu C.S."/>
            <person name="Ke H.M."/>
            <person name="Chang L.Y."/>
            <person name="Hsu C.Y."/>
            <person name="Yang H.T."/>
            <person name="Sudianto E."/>
            <person name="Hsu M.H."/>
            <person name="Wu K.P."/>
            <person name="Wang L.N."/>
            <person name="Leebens-Mack J.H."/>
            <person name="Tsai I.J."/>
        </authorList>
    </citation>
    <scope>NUCLEOTIDE SEQUENCE [LARGE SCALE GENOMIC DNA]</scope>
    <source>
        <strain evidence="7">cv. Chaw 1501</strain>
        <tissue evidence="6">Young leaves</tissue>
    </source>
</reference>
<dbReference type="AlphaFoldDB" id="A0A443NW26"/>
<dbReference type="GO" id="GO:0009927">
    <property type="term" value="F:histidine phosphotransfer kinase activity"/>
    <property type="evidence" value="ECO:0007669"/>
    <property type="project" value="UniProtKB-UniRule"/>
</dbReference>
<evidence type="ECO:0000313" key="7">
    <source>
        <dbReference type="Proteomes" id="UP000283530"/>
    </source>
</evidence>
<dbReference type="Gene3D" id="1.20.120.160">
    <property type="entry name" value="HPT domain"/>
    <property type="match status" value="1"/>
</dbReference>
<dbReference type="GO" id="GO:0009736">
    <property type="term" value="P:cytokinin-activated signaling pathway"/>
    <property type="evidence" value="ECO:0007669"/>
    <property type="project" value="UniProtKB-KW"/>
</dbReference>
<comment type="function">
    <text evidence="4">Functions as a two-component phosphorelay mediators between cytokinin sensor histidine kinases and response regulators (B-type ARRs). Plays an important role in propagating cytokinin signal transduction.</text>
</comment>
<keyword evidence="3" id="KW-0597">Phosphoprotein</keyword>
<dbReference type="GO" id="GO:0043424">
    <property type="term" value="F:protein histidine kinase binding"/>
    <property type="evidence" value="ECO:0007669"/>
    <property type="project" value="UniProtKB-UniRule"/>
</dbReference>
<dbReference type="InterPro" id="IPR045871">
    <property type="entry name" value="AHP1-5/YPD1"/>
</dbReference>
<dbReference type="GO" id="GO:0005634">
    <property type="term" value="C:nucleus"/>
    <property type="evidence" value="ECO:0007669"/>
    <property type="project" value="UniProtKB-SubCell"/>
</dbReference>
<name>A0A443NW26_9MAGN</name>
<evidence type="ECO:0000256" key="2">
    <source>
        <dbReference type="ARBA" id="ARBA00023012"/>
    </source>
</evidence>
<gene>
    <name evidence="6" type="ORF">CKAN_01143300</name>
</gene>
<dbReference type="STRING" id="337451.A0A443NW26"/>
<evidence type="ECO:0000256" key="1">
    <source>
        <dbReference type="ARBA" id="ARBA00022864"/>
    </source>
</evidence>
<comment type="caution">
    <text evidence="6">The sequence shown here is derived from an EMBL/GenBank/DDBJ whole genome shotgun (WGS) entry which is preliminary data.</text>
</comment>
<keyword evidence="2 4" id="KW-0902">Two-component regulatory system</keyword>
<dbReference type="PANTHER" id="PTHR28242">
    <property type="entry name" value="PHOSPHORELAY INTERMEDIATE PROTEIN YPD1"/>
    <property type="match status" value="1"/>
</dbReference>
<dbReference type="InterPro" id="IPR008207">
    <property type="entry name" value="Sig_transdc_His_kin_Hpt_dom"/>
</dbReference>
<dbReference type="SUPFAM" id="SSF47226">
    <property type="entry name" value="Histidine-containing phosphotransfer domain, HPT domain"/>
    <property type="match status" value="1"/>
</dbReference>
<evidence type="ECO:0000259" key="5">
    <source>
        <dbReference type="PROSITE" id="PS50894"/>
    </source>
</evidence>
<dbReference type="GO" id="GO:0005829">
    <property type="term" value="C:cytosol"/>
    <property type="evidence" value="ECO:0007669"/>
    <property type="project" value="UniProtKB-SubCell"/>
</dbReference>
<dbReference type="GO" id="GO:0000160">
    <property type="term" value="P:phosphorelay signal transduction system"/>
    <property type="evidence" value="ECO:0007669"/>
    <property type="project" value="UniProtKB-UniRule"/>
</dbReference>
<dbReference type="PANTHER" id="PTHR28242:SF43">
    <property type="entry name" value="HISTIDINE-CONTAINING PHOSPHOTRANSFER PROTEIN 4"/>
    <property type="match status" value="1"/>
</dbReference>
<accession>A0A443NW26</accession>
<evidence type="ECO:0000256" key="3">
    <source>
        <dbReference type="PROSITE-ProRule" id="PRU00110"/>
    </source>
</evidence>
<keyword evidence="7" id="KW-1185">Reference proteome</keyword>
<dbReference type="EMBL" id="QPKB01000004">
    <property type="protein sequence ID" value="RWR82703.1"/>
    <property type="molecule type" value="Genomic_DNA"/>
</dbReference>
<dbReference type="InterPro" id="IPR036641">
    <property type="entry name" value="HPT_dom_sf"/>
</dbReference>
<sequence length="152" mass="17741">MESSNAYLLRQLSQVKKSLFEQGFLDDQFIQLEELQDDVNPNFVEEVVTLFFKDSTRLMLNVEAELEKSPMDFLKLDHHMHQFKGSSASIGAHRVKNECTLFREYCYQGNADGCMKSLERVKKEHAILKKKHENYFQLVRQVGPAERATRPK</sequence>
<dbReference type="FunFam" id="1.20.120.160:FF:000005">
    <property type="entry name" value="Histidine-containing phosphotransfer protein 4"/>
    <property type="match status" value="1"/>
</dbReference>
<evidence type="ECO:0000256" key="4">
    <source>
        <dbReference type="RuleBase" id="RU369004"/>
    </source>
</evidence>
<feature type="modified residue" description="Phosphohistidine" evidence="3">
    <location>
        <position position="81"/>
    </location>
</feature>
<dbReference type="OrthoDB" id="1673781at2759"/>
<comment type="subcellular location">
    <subcellularLocation>
        <location evidence="4">Cytoplasm</location>
        <location evidence="4">Cytosol</location>
    </subcellularLocation>
    <subcellularLocation>
        <location evidence="4">Nucleus</location>
    </subcellularLocation>
</comment>
<evidence type="ECO:0000313" key="6">
    <source>
        <dbReference type="EMBL" id="RWR82703.1"/>
    </source>
</evidence>
<keyword evidence="1 4" id="KW-0932">Cytokinin signaling pathway</keyword>